<sequence>MVTGVTEEEKCWVAEGLNCKLGTLPIKYLGLPVSDKTLSVADWHFLTEEGHRVDPWQGLFLTSAGRLELTNSCLSSLPMFAMGIYLLHDSTHGAMNKSRSRFFWEGVGNKRKYHMVDWAYVCKPKAFGGLGILNTKFMNIALMLKWVWKLYQNADGLWADLIRAKYLGNNDLFSLADLVSLSLEASGEYSTNSIYHRLSLGAVVTHLKDVWKTRVPPKIKIFLWQMLRGRLPSGDQLVKRHGPSDGNCALSGDR</sequence>
<dbReference type="Proteomes" id="UP001231189">
    <property type="component" value="Unassembled WGS sequence"/>
</dbReference>
<proteinExistence type="predicted"/>
<protein>
    <recommendedName>
        <fullName evidence="2">Reverse transcriptase zinc-binding domain-containing protein</fullName>
    </recommendedName>
</protein>
<accession>A0AAD8QPT0</accession>
<dbReference type="PANTHER" id="PTHR33116">
    <property type="entry name" value="REVERSE TRANSCRIPTASE ZINC-BINDING DOMAIN-CONTAINING PROTEIN-RELATED-RELATED"/>
    <property type="match status" value="1"/>
</dbReference>
<dbReference type="Pfam" id="PF13966">
    <property type="entry name" value="zf-RVT"/>
    <property type="match status" value="1"/>
</dbReference>
<reference evidence="3" key="1">
    <citation type="submission" date="2023-07" db="EMBL/GenBank/DDBJ databases">
        <title>A chromosome-level genome assembly of Lolium multiflorum.</title>
        <authorList>
            <person name="Chen Y."/>
            <person name="Copetti D."/>
            <person name="Kolliker R."/>
            <person name="Studer B."/>
        </authorList>
    </citation>
    <scope>NUCLEOTIDE SEQUENCE</scope>
    <source>
        <strain evidence="3">02402/16</strain>
        <tissue evidence="3">Leaf</tissue>
    </source>
</reference>
<organism evidence="3 4">
    <name type="scientific">Lolium multiflorum</name>
    <name type="common">Italian ryegrass</name>
    <name type="synonym">Lolium perenne subsp. multiflorum</name>
    <dbReference type="NCBI Taxonomy" id="4521"/>
    <lineage>
        <taxon>Eukaryota</taxon>
        <taxon>Viridiplantae</taxon>
        <taxon>Streptophyta</taxon>
        <taxon>Embryophyta</taxon>
        <taxon>Tracheophyta</taxon>
        <taxon>Spermatophyta</taxon>
        <taxon>Magnoliopsida</taxon>
        <taxon>Liliopsida</taxon>
        <taxon>Poales</taxon>
        <taxon>Poaceae</taxon>
        <taxon>BOP clade</taxon>
        <taxon>Pooideae</taxon>
        <taxon>Poodae</taxon>
        <taxon>Poeae</taxon>
        <taxon>Poeae Chloroplast Group 2 (Poeae type)</taxon>
        <taxon>Loliodinae</taxon>
        <taxon>Loliinae</taxon>
        <taxon>Lolium</taxon>
    </lineage>
</organism>
<feature type="domain" description="Reverse transcriptase zinc-binding" evidence="2">
    <location>
        <begin position="189"/>
        <end position="250"/>
    </location>
</feature>
<keyword evidence="4" id="KW-1185">Reference proteome</keyword>
<dbReference type="AlphaFoldDB" id="A0AAD8QPT0"/>
<evidence type="ECO:0000313" key="4">
    <source>
        <dbReference type="Proteomes" id="UP001231189"/>
    </source>
</evidence>
<dbReference type="InterPro" id="IPR026960">
    <property type="entry name" value="RVT-Znf"/>
</dbReference>
<gene>
    <name evidence="3" type="ORF">QYE76_029744</name>
</gene>
<comment type="caution">
    <text evidence="3">The sequence shown here is derived from an EMBL/GenBank/DDBJ whole genome shotgun (WGS) entry which is preliminary data.</text>
</comment>
<evidence type="ECO:0000256" key="1">
    <source>
        <dbReference type="SAM" id="MobiDB-lite"/>
    </source>
</evidence>
<dbReference type="EMBL" id="JAUUTY010000007">
    <property type="protein sequence ID" value="KAK1606071.1"/>
    <property type="molecule type" value="Genomic_DNA"/>
</dbReference>
<dbReference type="PANTHER" id="PTHR33116:SF87">
    <property type="entry name" value="OS01G0158850 PROTEIN"/>
    <property type="match status" value="1"/>
</dbReference>
<evidence type="ECO:0000313" key="3">
    <source>
        <dbReference type="EMBL" id="KAK1606071.1"/>
    </source>
</evidence>
<feature type="region of interest" description="Disordered" evidence="1">
    <location>
        <begin position="235"/>
        <end position="254"/>
    </location>
</feature>
<name>A0AAD8QPT0_LOLMU</name>
<evidence type="ECO:0000259" key="2">
    <source>
        <dbReference type="Pfam" id="PF13966"/>
    </source>
</evidence>